<dbReference type="RefSeq" id="WP_015045546.1">
    <property type="nucleotide sequence ID" value="NC_018868.3"/>
</dbReference>
<dbReference type="AlphaFoldDB" id="K4KHE5"/>
<proteinExistence type="inferred from homology"/>
<dbReference type="Proteomes" id="UP000000466">
    <property type="component" value="Chromosome"/>
</dbReference>
<dbReference type="EMBL" id="CP003746">
    <property type="protein sequence ID" value="AFU97373.1"/>
    <property type="molecule type" value="Genomic_DNA"/>
</dbReference>
<feature type="domain" description="PPIase cyclophilin-type" evidence="5">
    <location>
        <begin position="26"/>
        <end position="182"/>
    </location>
</feature>
<dbReference type="PROSITE" id="PS00170">
    <property type="entry name" value="CSA_PPIASE_1"/>
    <property type="match status" value="1"/>
</dbReference>
<evidence type="ECO:0000259" key="5">
    <source>
        <dbReference type="PROSITE" id="PS50072"/>
    </source>
</evidence>
<feature type="chain" id="PRO_5006527349" description="Peptidyl-prolyl cis-trans isomerase" evidence="4">
    <location>
        <begin position="19"/>
        <end position="183"/>
    </location>
</feature>
<dbReference type="PRINTS" id="PR00153">
    <property type="entry name" value="CSAPPISMRASE"/>
</dbReference>
<dbReference type="SUPFAM" id="SSF50891">
    <property type="entry name" value="Cyclophilin-like"/>
    <property type="match status" value="1"/>
</dbReference>
<dbReference type="Gene3D" id="2.40.100.10">
    <property type="entry name" value="Cyclophilin-like"/>
    <property type="match status" value="1"/>
</dbReference>
<dbReference type="GO" id="GO:0006457">
    <property type="term" value="P:protein folding"/>
    <property type="evidence" value="ECO:0007669"/>
    <property type="project" value="InterPro"/>
</dbReference>
<dbReference type="STRING" id="1117647.M5M_00690"/>
<dbReference type="InterPro" id="IPR029000">
    <property type="entry name" value="Cyclophilin-like_dom_sf"/>
</dbReference>
<dbReference type="GO" id="GO:0003755">
    <property type="term" value="F:peptidyl-prolyl cis-trans isomerase activity"/>
    <property type="evidence" value="ECO:0007669"/>
    <property type="project" value="UniProtKB-UniRule"/>
</dbReference>
<evidence type="ECO:0000313" key="6">
    <source>
        <dbReference type="EMBL" id="AFU97373.1"/>
    </source>
</evidence>
<dbReference type="PROSITE" id="PS50072">
    <property type="entry name" value="CSA_PPIASE_2"/>
    <property type="match status" value="1"/>
</dbReference>
<comment type="similarity">
    <text evidence="1 4">Belongs to the cyclophilin-type PPIase family.</text>
</comment>
<organism evidence="6 7">
    <name type="scientific">Simiduia agarivorans (strain DSM 21679 / JCM 13881 / BCRC 17597 / SA1)</name>
    <dbReference type="NCBI Taxonomy" id="1117647"/>
    <lineage>
        <taxon>Bacteria</taxon>
        <taxon>Pseudomonadati</taxon>
        <taxon>Pseudomonadota</taxon>
        <taxon>Gammaproteobacteria</taxon>
        <taxon>Cellvibrionales</taxon>
        <taxon>Cellvibrionaceae</taxon>
        <taxon>Simiduia</taxon>
    </lineage>
</organism>
<evidence type="ECO:0000256" key="1">
    <source>
        <dbReference type="ARBA" id="ARBA00007365"/>
    </source>
</evidence>
<dbReference type="eggNOG" id="COG0652">
    <property type="taxonomic scope" value="Bacteria"/>
</dbReference>
<sequence length="183" mass="20197">MRNLFGIGLLLLSSLALAGNPKVKLETDMGTIVLEVFEDKAPITAQNFLDYVDSGFYDGTIFHRVIPNFVVQGGGFTFDFQRKETKAPIKNESDNGLLNNYGTLSMARLSDPNSATSQFFINVNVRGNPHLDPQKNKPGYAVFAKVVEGIDVVDAITREPRGNIRAFPEAPNVAIRILKARRL</sequence>
<dbReference type="InterPro" id="IPR002130">
    <property type="entry name" value="Cyclophilin-type_PPIase_dom"/>
</dbReference>
<dbReference type="InterPro" id="IPR044665">
    <property type="entry name" value="E_coli_cyclophilin_A-like"/>
</dbReference>
<dbReference type="KEGG" id="saga:M5M_00690"/>
<evidence type="ECO:0000256" key="3">
    <source>
        <dbReference type="ARBA" id="ARBA00023235"/>
    </source>
</evidence>
<keyword evidence="3 4" id="KW-0413">Isomerase</keyword>
<dbReference type="Pfam" id="PF00160">
    <property type="entry name" value="Pro_isomerase"/>
    <property type="match status" value="1"/>
</dbReference>
<feature type="signal peptide" evidence="4">
    <location>
        <begin position="1"/>
        <end position="18"/>
    </location>
</feature>
<evidence type="ECO:0000256" key="4">
    <source>
        <dbReference type="RuleBase" id="RU363019"/>
    </source>
</evidence>
<protein>
    <recommendedName>
        <fullName evidence="4">Peptidyl-prolyl cis-trans isomerase</fullName>
        <shortName evidence="4">PPIase</shortName>
        <ecNumber evidence="4">5.2.1.8</ecNumber>
    </recommendedName>
</protein>
<reference evidence="6 7" key="1">
    <citation type="journal article" date="2013" name="Genome Announc.">
        <title>Complete genome sequence of Simiduia agarivorans SA1(T), a marine bacterium able to degrade a variety of polysaccharides.</title>
        <authorList>
            <person name="Lin S.Y."/>
            <person name="Shieh W.Y."/>
            <person name="Chen J.S."/>
            <person name="Tang S.L."/>
        </authorList>
    </citation>
    <scope>NUCLEOTIDE SEQUENCE [LARGE SCALE GENOMIC DNA]</scope>
    <source>
        <strain evidence="7">DSM 21679 / JCM 13881 / BCRC 17597 / SA1</strain>
    </source>
</reference>
<comment type="catalytic activity">
    <reaction evidence="4">
        <text>[protein]-peptidylproline (omega=180) = [protein]-peptidylproline (omega=0)</text>
        <dbReference type="Rhea" id="RHEA:16237"/>
        <dbReference type="Rhea" id="RHEA-COMP:10747"/>
        <dbReference type="Rhea" id="RHEA-COMP:10748"/>
        <dbReference type="ChEBI" id="CHEBI:83833"/>
        <dbReference type="ChEBI" id="CHEBI:83834"/>
        <dbReference type="EC" id="5.2.1.8"/>
    </reaction>
</comment>
<dbReference type="PANTHER" id="PTHR43246">
    <property type="entry name" value="PEPTIDYL-PROLYL CIS-TRANS ISOMERASE CYP38, CHLOROPLASTIC"/>
    <property type="match status" value="1"/>
</dbReference>
<dbReference type="InterPro" id="IPR020892">
    <property type="entry name" value="Cyclophilin-type_PPIase_CS"/>
</dbReference>
<comment type="function">
    <text evidence="4">PPIases accelerate the folding of proteins. It catalyzes the cis-trans isomerization of proline imidic peptide bonds in oligopeptides.</text>
</comment>
<keyword evidence="2 4" id="KW-0697">Rotamase</keyword>
<dbReference type="HOGENOM" id="CLU_012062_16_9_6"/>
<accession>K4KHE5</accession>
<gene>
    <name evidence="6" type="ordered locus">M5M_00690</name>
</gene>
<evidence type="ECO:0000313" key="7">
    <source>
        <dbReference type="Proteomes" id="UP000000466"/>
    </source>
</evidence>
<keyword evidence="7" id="KW-1185">Reference proteome</keyword>
<keyword evidence="4" id="KW-0732">Signal</keyword>
<name>K4KHE5_SIMAS</name>
<evidence type="ECO:0000256" key="2">
    <source>
        <dbReference type="ARBA" id="ARBA00023110"/>
    </source>
</evidence>
<dbReference type="EC" id="5.2.1.8" evidence="4"/>